<dbReference type="InterPro" id="IPR000705">
    <property type="entry name" value="Galactokinase"/>
</dbReference>
<dbReference type="InterPro" id="IPR006203">
    <property type="entry name" value="GHMP_knse_ATP-bd_CS"/>
</dbReference>
<evidence type="ECO:0000259" key="12">
    <source>
        <dbReference type="Pfam" id="PF00288"/>
    </source>
</evidence>
<keyword evidence="16" id="KW-1185">Reference proteome</keyword>
<keyword evidence="10" id="KW-0119">Carbohydrate metabolism</keyword>
<dbReference type="SUPFAM" id="SSF54211">
    <property type="entry name" value="Ribosomal protein S5 domain 2-like"/>
    <property type="match status" value="1"/>
</dbReference>
<dbReference type="InterPro" id="IPR019539">
    <property type="entry name" value="GalKase_N"/>
</dbReference>
<evidence type="ECO:0000256" key="1">
    <source>
        <dbReference type="ARBA" id="ARBA00006566"/>
    </source>
</evidence>
<sequence>MSDIKEICLKAFEDKFGTKPTMQEYAPGRVNIIGEHTDYNGGFVLPCAIKYGTCMVAKLNGTNTMRILAVDMNNDYDEFELAAKIEKHPTKLWVNYLRGVAYQICEKFGSKVKGLDIAIKGDVPPGAGLSSSASLEVCFGHLVSNAFDLNIALMDIALMGQTAEAYIGMKCGIMDQAISANGTKDHAVRIDCKSYGLTQVAVPSNLEILIINSNIKHQLVGSEYNDRRESCEKAAKIIGVPLLRDATMEMLDACKDKMDDVTYRRARHVITEDDRVLEASKAFESGDLKTLAKLMYASHMSQKQDFEITVKETDAIVDIVKEALGEEYAAVRQTGGGFGGCVVAVVEPKNVEVVKNAINAKYQKISGIGATIFETQACDGATFTRLA</sequence>
<dbReference type="Pfam" id="PF10509">
    <property type="entry name" value="GalKase_gal_bdg"/>
    <property type="match status" value="1"/>
</dbReference>
<dbReference type="InterPro" id="IPR014721">
    <property type="entry name" value="Ribsml_uS5_D2-typ_fold_subgr"/>
</dbReference>
<dbReference type="PROSITE" id="PS00627">
    <property type="entry name" value="GHMP_KINASES_ATP"/>
    <property type="match status" value="1"/>
</dbReference>
<evidence type="ECO:0000256" key="11">
    <source>
        <dbReference type="NCBIfam" id="TIGR00131"/>
    </source>
</evidence>
<evidence type="ECO:0000256" key="9">
    <source>
        <dbReference type="ARBA" id="ARBA00023144"/>
    </source>
</evidence>
<dbReference type="Pfam" id="PF08544">
    <property type="entry name" value="GHMP_kinases_C"/>
    <property type="match status" value="1"/>
</dbReference>
<feature type="domain" description="GHMP kinase C-terminal" evidence="13">
    <location>
        <begin position="281"/>
        <end position="363"/>
    </location>
</feature>
<dbReference type="Gene3D" id="3.30.230.10">
    <property type="match status" value="1"/>
</dbReference>
<evidence type="ECO:0000256" key="3">
    <source>
        <dbReference type="ARBA" id="ARBA00022679"/>
    </source>
</evidence>
<dbReference type="Pfam" id="PF00288">
    <property type="entry name" value="GHMP_kinases_N"/>
    <property type="match status" value="1"/>
</dbReference>
<dbReference type="InterPro" id="IPR020568">
    <property type="entry name" value="Ribosomal_Su5_D2-typ_SF"/>
</dbReference>
<dbReference type="GO" id="GO:0005829">
    <property type="term" value="C:cytosol"/>
    <property type="evidence" value="ECO:0007669"/>
    <property type="project" value="TreeGrafter"/>
</dbReference>
<keyword evidence="6 15" id="KW-0418">Kinase</keyword>
<name>A0A662ZCF9_9GAMM</name>
<dbReference type="InterPro" id="IPR036554">
    <property type="entry name" value="GHMP_kinase_C_sf"/>
</dbReference>
<keyword evidence="9" id="KW-0299">Galactose metabolism</keyword>
<dbReference type="EC" id="2.7.1.6" evidence="11"/>
<dbReference type="GO" id="GO:0005524">
    <property type="term" value="F:ATP binding"/>
    <property type="evidence" value="ECO:0007669"/>
    <property type="project" value="UniProtKB-UniRule"/>
</dbReference>
<dbReference type="Gene3D" id="3.30.70.890">
    <property type="entry name" value="GHMP kinase, C-terminal domain"/>
    <property type="match status" value="1"/>
</dbReference>
<accession>A0A662ZCF9</accession>
<evidence type="ECO:0000256" key="5">
    <source>
        <dbReference type="ARBA" id="ARBA00022741"/>
    </source>
</evidence>
<evidence type="ECO:0000256" key="6">
    <source>
        <dbReference type="ARBA" id="ARBA00022777"/>
    </source>
</evidence>
<dbReference type="InterPro" id="IPR006204">
    <property type="entry name" value="GHMP_kinase_N_dom"/>
</dbReference>
<dbReference type="InterPro" id="IPR006206">
    <property type="entry name" value="Mevalonate/galactokinase"/>
</dbReference>
<dbReference type="Proteomes" id="UP000243374">
    <property type="component" value="Unassembled WGS sequence"/>
</dbReference>
<keyword evidence="8" id="KW-0460">Magnesium</keyword>
<protein>
    <recommendedName>
        <fullName evidence="11">Galactokinase</fullName>
        <ecNumber evidence="11">2.7.1.6</ecNumber>
    </recommendedName>
</protein>
<keyword evidence="2" id="KW-0963">Cytoplasm</keyword>
<proteinExistence type="inferred from homology"/>
<dbReference type="PRINTS" id="PR00959">
    <property type="entry name" value="MEVGALKINASE"/>
</dbReference>
<dbReference type="EMBL" id="FOSF01000040">
    <property type="protein sequence ID" value="SFK22577.1"/>
    <property type="molecule type" value="Genomic_DNA"/>
</dbReference>
<dbReference type="FunFam" id="3.30.70.890:FF:000001">
    <property type="entry name" value="Galactokinase"/>
    <property type="match status" value="1"/>
</dbReference>
<evidence type="ECO:0000259" key="13">
    <source>
        <dbReference type="Pfam" id="PF08544"/>
    </source>
</evidence>
<dbReference type="InterPro" id="IPR019741">
    <property type="entry name" value="Galactokinase_CS"/>
</dbReference>
<reference evidence="15 16" key="1">
    <citation type="submission" date="2016-10" db="EMBL/GenBank/DDBJ databases">
        <authorList>
            <person name="Varghese N."/>
            <person name="Submissions S."/>
        </authorList>
    </citation>
    <scope>NUCLEOTIDE SEQUENCE [LARGE SCALE GENOMIC DNA]</scope>
    <source>
        <strain evidence="15 16">22B</strain>
    </source>
</reference>
<evidence type="ECO:0000256" key="2">
    <source>
        <dbReference type="ARBA" id="ARBA00022490"/>
    </source>
</evidence>
<dbReference type="FunFam" id="3.30.230.10:FF:000017">
    <property type="entry name" value="Galactokinase"/>
    <property type="match status" value="1"/>
</dbReference>
<evidence type="ECO:0000256" key="8">
    <source>
        <dbReference type="ARBA" id="ARBA00022842"/>
    </source>
</evidence>
<gene>
    <name evidence="15" type="ORF">SAMN04487865_104016</name>
</gene>
<keyword evidence="5" id="KW-0547">Nucleotide-binding</keyword>
<comment type="similarity">
    <text evidence="1">Belongs to the GHMP kinase family. GalK subfamily.</text>
</comment>
<dbReference type="GO" id="GO:0004335">
    <property type="term" value="F:galactokinase activity"/>
    <property type="evidence" value="ECO:0007669"/>
    <property type="project" value="UniProtKB-UniRule"/>
</dbReference>
<keyword evidence="4" id="KW-0479">Metal-binding</keyword>
<feature type="domain" description="Galactokinase N-terminal" evidence="14">
    <location>
        <begin position="10"/>
        <end position="58"/>
    </location>
</feature>
<dbReference type="RefSeq" id="WP_074841079.1">
    <property type="nucleotide sequence ID" value="NZ_CP047056.1"/>
</dbReference>
<dbReference type="InterPro" id="IPR013750">
    <property type="entry name" value="GHMP_kinase_C_dom"/>
</dbReference>
<organism evidence="15 16">
    <name type="scientific">Succinivibrio dextrinosolvens</name>
    <dbReference type="NCBI Taxonomy" id="83771"/>
    <lineage>
        <taxon>Bacteria</taxon>
        <taxon>Pseudomonadati</taxon>
        <taxon>Pseudomonadota</taxon>
        <taxon>Gammaproteobacteria</taxon>
        <taxon>Aeromonadales</taxon>
        <taxon>Succinivibrionaceae</taxon>
        <taxon>Succinivibrio</taxon>
    </lineage>
</organism>
<evidence type="ECO:0000313" key="15">
    <source>
        <dbReference type="EMBL" id="SFK22577.1"/>
    </source>
</evidence>
<dbReference type="PANTHER" id="PTHR10457">
    <property type="entry name" value="MEVALONATE KINASE/GALACTOKINASE"/>
    <property type="match status" value="1"/>
</dbReference>
<dbReference type="GO" id="GO:0046872">
    <property type="term" value="F:metal ion binding"/>
    <property type="evidence" value="ECO:0007669"/>
    <property type="project" value="UniProtKB-KW"/>
</dbReference>
<dbReference type="PRINTS" id="PR00473">
    <property type="entry name" value="GALCTOKINASE"/>
</dbReference>
<feature type="domain" description="GHMP kinase N-terminal" evidence="12">
    <location>
        <begin position="95"/>
        <end position="182"/>
    </location>
</feature>
<dbReference type="SUPFAM" id="SSF55060">
    <property type="entry name" value="GHMP Kinase, C-terminal domain"/>
    <property type="match status" value="1"/>
</dbReference>
<dbReference type="PANTHER" id="PTHR10457:SF7">
    <property type="entry name" value="GALACTOKINASE-RELATED"/>
    <property type="match status" value="1"/>
</dbReference>
<dbReference type="GO" id="GO:0006012">
    <property type="term" value="P:galactose metabolic process"/>
    <property type="evidence" value="ECO:0007669"/>
    <property type="project" value="UniProtKB-UniRule"/>
</dbReference>
<evidence type="ECO:0000313" key="16">
    <source>
        <dbReference type="Proteomes" id="UP000243374"/>
    </source>
</evidence>
<dbReference type="NCBIfam" id="TIGR00131">
    <property type="entry name" value="gal_kin"/>
    <property type="match status" value="1"/>
</dbReference>
<evidence type="ECO:0000256" key="7">
    <source>
        <dbReference type="ARBA" id="ARBA00022840"/>
    </source>
</evidence>
<dbReference type="OrthoDB" id="250531at2"/>
<keyword evidence="3" id="KW-0808">Transferase</keyword>
<evidence type="ECO:0000256" key="4">
    <source>
        <dbReference type="ARBA" id="ARBA00022723"/>
    </source>
</evidence>
<dbReference type="PROSITE" id="PS00106">
    <property type="entry name" value="GALACTOKINASE"/>
    <property type="match status" value="1"/>
</dbReference>
<dbReference type="AlphaFoldDB" id="A0A662ZCF9"/>
<evidence type="ECO:0000256" key="10">
    <source>
        <dbReference type="ARBA" id="ARBA00023277"/>
    </source>
</evidence>
<dbReference type="PIRSF" id="PIRSF000530">
    <property type="entry name" value="Galactokinase"/>
    <property type="match status" value="1"/>
</dbReference>
<keyword evidence="7" id="KW-0067">ATP-binding</keyword>
<evidence type="ECO:0000259" key="14">
    <source>
        <dbReference type="Pfam" id="PF10509"/>
    </source>
</evidence>